<proteinExistence type="inferred from homology"/>
<name>A0A9X3IZR3_9BACT</name>
<dbReference type="Gene3D" id="3.40.50.1820">
    <property type="entry name" value="alpha/beta hydrolase"/>
    <property type="match status" value="1"/>
</dbReference>
<dbReference type="PANTHER" id="PTHR10655">
    <property type="entry name" value="LYSOPHOSPHOLIPASE-RELATED"/>
    <property type="match status" value="1"/>
</dbReference>
<feature type="compositionally biased region" description="Pro residues" evidence="3">
    <location>
        <begin position="29"/>
        <end position="53"/>
    </location>
</feature>
<evidence type="ECO:0000256" key="3">
    <source>
        <dbReference type="SAM" id="MobiDB-lite"/>
    </source>
</evidence>
<feature type="chain" id="PRO_5040770259" evidence="4">
    <location>
        <begin position="26"/>
        <end position="279"/>
    </location>
</feature>
<feature type="region of interest" description="Disordered" evidence="3">
    <location>
        <begin position="25"/>
        <end position="54"/>
    </location>
</feature>
<dbReference type="AlphaFoldDB" id="A0A9X3IZR3"/>
<dbReference type="PANTHER" id="PTHR10655:SF17">
    <property type="entry name" value="LYSOPHOSPHOLIPASE-LIKE PROTEIN 1"/>
    <property type="match status" value="1"/>
</dbReference>
<feature type="domain" description="Phospholipase/carboxylesterase/thioesterase" evidence="5">
    <location>
        <begin position="84"/>
        <end position="275"/>
    </location>
</feature>
<dbReference type="InterPro" id="IPR050565">
    <property type="entry name" value="LYPA1-2/EST-like"/>
</dbReference>
<evidence type="ECO:0000313" key="6">
    <source>
        <dbReference type="EMBL" id="MCY1008218.1"/>
    </source>
</evidence>
<dbReference type="EMBL" id="JAPNKE010000002">
    <property type="protein sequence ID" value="MCY1008218.1"/>
    <property type="molecule type" value="Genomic_DNA"/>
</dbReference>
<keyword evidence="2 6" id="KW-0378">Hydrolase</keyword>
<evidence type="ECO:0000313" key="7">
    <source>
        <dbReference type="Proteomes" id="UP001150924"/>
    </source>
</evidence>
<evidence type="ECO:0000256" key="1">
    <source>
        <dbReference type="ARBA" id="ARBA00006499"/>
    </source>
</evidence>
<dbReference type="Proteomes" id="UP001150924">
    <property type="component" value="Unassembled WGS sequence"/>
</dbReference>
<accession>A0A9X3IZR3</accession>
<feature type="signal peptide" evidence="4">
    <location>
        <begin position="1"/>
        <end position="25"/>
    </location>
</feature>
<evidence type="ECO:0000256" key="2">
    <source>
        <dbReference type="ARBA" id="ARBA00022801"/>
    </source>
</evidence>
<dbReference type="InterPro" id="IPR029058">
    <property type="entry name" value="AB_hydrolase_fold"/>
</dbReference>
<comment type="caution">
    <text evidence="6">The sequence shown here is derived from an EMBL/GenBank/DDBJ whole genome shotgun (WGS) entry which is preliminary data.</text>
</comment>
<comment type="similarity">
    <text evidence="1">Belongs to the AB hydrolase superfamily. AB hydrolase 2 family.</text>
</comment>
<dbReference type="RefSeq" id="WP_267770858.1">
    <property type="nucleotide sequence ID" value="NZ_JAPNKE010000002.1"/>
</dbReference>
<evidence type="ECO:0000256" key="4">
    <source>
        <dbReference type="SAM" id="SignalP"/>
    </source>
</evidence>
<dbReference type="GO" id="GO:0016787">
    <property type="term" value="F:hydrolase activity"/>
    <property type="evidence" value="ECO:0007669"/>
    <property type="project" value="UniProtKB-KW"/>
</dbReference>
<dbReference type="InterPro" id="IPR003140">
    <property type="entry name" value="PLipase/COase/thioEstase"/>
</dbReference>
<sequence length="279" mass="29176">MSLRLRVRHLLLAALAACDPPVAPAAASAPPPAPAPAPAPTPAPAPAPAPAPPATATATAYRALAGVEYIELVTGKADPEARLPLVVAIHGLGDRPERFSVFVDDLPVAARVILPRGIDPLPEGGYSWFPIRARSPDVSGLSSGIARAGDALVPFVRELVATRPTVGKPVVTGFSQGGMLSFYLAVRAPELFAAAFPVGGWLPPPLWPRQKPAGAPPIAALHGAVDQAVKLAPTEQAVEHLQNLGWPVSIKVWPDVGHAVPPNMRRDLHQRIEKTLRAP</sequence>
<gene>
    <name evidence="6" type="ORF">OV079_22185</name>
</gene>
<protein>
    <submittedName>
        <fullName evidence="6">Dienelactone hydrolase family protein</fullName>
    </submittedName>
</protein>
<reference evidence="6" key="1">
    <citation type="submission" date="2022-11" db="EMBL/GenBank/DDBJ databases">
        <title>Minimal conservation of predation-associated metabolite biosynthetic gene clusters underscores biosynthetic potential of Myxococcota including descriptions for ten novel species: Archangium lansinium sp. nov., Myxococcus landrumus sp. nov., Nannocystis bai.</title>
        <authorList>
            <person name="Ahearne A."/>
            <person name="Stevens C."/>
            <person name="Phillips K."/>
        </authorList>
    </citation>
    <scope>NUCLEOTIDE SEQUENCE</scope>
    <source>
        <strain evidence="6">Na p29</strain>
    </source>
</reference>
<keyword evidence="7" id="KW-1185">Reference proteome</keyword>
<dbReference type="SUPFAM" id="SSF53474">
    <property type="entry name" value="alpha/beta-Hydrolases"/>
    <property type="match status" value="1"/>
</dbReference>
<dbReference type="Pfam" id="PF02230">
    <property type="entry name" value="Abhydrolase_2"/>
    <property type="match status" value="1"/>
</dbReference>
<keyword evidence="4" id="KW-0732">Signal</keyword>
<evidence type="ECO:0000259" key="5">
    <source>
        <dbReference type="Pfam" id="PF02230"/>
    </source>
</evidence>
<organism evidence="6 7">
    <name type="scientific">Nannocystis pusilla</name>
    <dbReference type="NCBI Taxonomy" id="889268"/>
    <lineage>
        <taxon>Bacteria</taxon>
        <taxon>Pseudomonadati</taxon>
        <taxon>Myxococcota</taxon>
        <taxon>Polyangia</taxon>
        <taxon>Nannocystales</taxon>
        <taxon>Nannocystaceae</taxon>
        <taxon>Nannocystis</taxon>
    </lineage>
</organism>